<comment type="similarity">
    <text evidence="1">Belongs to the YciI family.</text>
</comment>
<dbReference type="Pfam" id="PF03795">
    <property type="entry name" value="YCII"/>
    <property type="match status" value="1"/>
</dbReference>
<proteinExistence type="inferred from homology"/>
<organism evidence="4">
    <name type="scientific">uncultured Mycobacteriales bacterium</name>
    <dbReference type="NCBI Taxonomy" id="581187"/>
    <lineage>
        <taxon>Bacteria</taxon>
        <taxon>Bacillati</taxon>
        <taxon>Actinomycetota</taxon>
        <taxon>Actinomycetes</taxon>
        <taxon>Mycobacteriales</taxon>
        <taxon>environmental samples</taxon>
    </lineage>
</organism>
<accession>A0A6J4HNH3</accession>
<feature type="region of interest" description="Disordered" evidence="2">
    <location>
        <begin position="1"/>
        <end position="26"/>
    </location>
</feature>
<feature type="domain" description="YCII-related" evidence="3">
    <location>
        <begin position="42"/>
        <end position="152"/>
    </location>
</feature>
<dbReference type="SUPFAM" id="SSF54909">
    <property type="entry name" value="Dimeric alpha+beta barrel"/>
    <property type="match status" value="1"/>
</dbReference>
<gene>
    <name evidence="4" type="ORF">AVDCRST_MAG41-972</name>
</gene>
<evidence type="ECO:0000256" key="2">
    <source>
        <dbReference type="SAM" id="MobiDB-lite"/>
    </source>
</evidence>
<dbReference type="InterPro" id="IPR011008">
    <property type="entry name" value="Dimeric_a/b-barrel"/>
</dbReference>
<dbReference type="AlphaFoldDB" id="A0A6J4HNH3"/>
<dbReference type="Gene3D" id="3.30.70.1060">
    <property type="entry name" value="Dimeric alpha+beta barrel"/>
    <property type="match status" value="1"/>
</dbReference>
<reference evidence="4" key="1">
    <citation type="submission" date="2020-02" db="EMBL/GenBank/DDBJ databases">
        <authorList>
            <person name="Meier V. D."/>
        </authorList>
    </citation>
    <scope>NUCLEOTIDE SEQUENCE</scope>
    <source>
        <strain evidence="4">AVDCRST_MAG41</strain>
    </source>
</reference>
<name>A0A6J4HNH3_9ACTN</name>
<dbReference type="PANTHER" id="PTHR35174:SF4">
    <property type="entry name" value="BLL7163 PROTEIN"/>
    <property type="match status" value="1"/>
</dbReference>
<protein>
    <recommendedName>
        <fullName evidence="3">YCII-related domain-containing protein</fullName>
    </recommendedName>
</protein>
<dbReference type="InterPro" id="IPR005545">
    <property type="entry name" value="YCII"/>
</dbReference>
<evidence type="ECO:0000259" key="3">
    <source>
        <dbReference type="Pfam" id="PF03795"/>
    </source>
</evidence>
<evidence type="ECO:0000313" key="4">
    <source>
        <dbReference type="EMBL" id="CAA9227314.1"/>
    </source>
</evidence>
<evidence type="ECO:0000256" key="1">
    <source>
        <dbReference type="ARBA" id="ARBA00007689"/>
    </source>
</evidence>
<sequence length="178" mass="19498">MGNATCGRRPAARRVDPAGGSFDRVVRGSERDPGKWRTTVKYMLILRATDETYAAHQDVDFGEILESMGRYADDLVAAGVLVAMEGLETTPPGLVVDHSADPPVATDGPYGETKELFGGFWILDVASPDDAVEWARRVPISGPGAKIEVRRIVSIDEFPQDNEWIQKERAWRAATGQL</sequence>
<dbReference type="PANTHER" id="PTHR35174">
    <property type="entry name" value="BLL7171 PROTEIN-RELATED"/>
    <property type="match status" value="1"/>
</dbReference>
<dbReference type="EMBL" id="CADCTP010000083">
    <property type="protein sequence ID" value="CAA9227314.1"/>
    <property type="molecule type" value="Genomic_DNA"/>
</dbReference>